<keyword evidence="1" id="KW-0175">Coiled coil</keyword>
<dbReference type="InParanoid" id="A0D088"/>
<dbReference type="HOGENOM" id="CLU_1279833_0_0_1"/>
<dbReference type="AlphaFoldDB" id="A0D088"/>
<dbReference type="GeneID" id="5029636"/>
<evidence type="ECO:0000313" key="3">
    <source>
        <dbReference type="Proteomes" id="UP000000600"/>
    </source>
</evidence>
<proteinExistence type="predicted"/>
<dbReference type="RefSeq" id="XP_001443852.1">
    <property type="nucleotide sequence ID" value="XM_001443815.1"/>
</dbReference>
<dbReference type="KEGG" id="ptm:GSPATT00012007001"/>
<evidence type="ECO:0000256" key="1">
    <source>
        <dbReference type="SAM" id="Coils"/>
    </source>
</evidence>
<reference evidence="2 3" key="1">
    <citation type="journal article" date="2006" name="Nature">
        <title>Global trends of whole-genome duplications revealed by the ciliate Paramecium tetraurelia.</title>
        <authorList>
            <consortium name="Genoscope"/>
            <person name="Aury J.-M."/>
            <person name="Jaillon O."/>
            <person name="Duret L."/>
            <person name="Noel B."/>
            <person name="Jubin C."/>
            <person name="Porcel B.M."/>
            <person name="Segurens B."/>
            <person name="Daubin V."/>
            <person name="Anthouard V."/>
            <person name="Aiach N."/>
            <person name="Arnaiz O."/>
            <person name="Billaut A."/>
            <person name="Beisson J."/>
            <person name="Blanc I."/>
            <person name="Bouhouche K."/>
            <person name="Camara F."/>
            <person name="Duharcourt S."/>
            <person name="Guigo R."/>
            <person name="Gogendeau D."/>
            <person name="Katinka M."/>
            <person name="Keller A.-M."/>
            <person name="Kissmehl R."/>
            <person name="Klotz C."/>
            <person name="Koll F."/>
            <person name="Le Moue A."/>
            <person name="Lepere C."/>
            <person name="Malinsky S."/>
            <person name="Nowacki M."/>
            <person name="Nowak J.K."/>
            <person name="Plattner H."/>
            <person name="Poulain J."/>
            <person name="Ruiz F."/>
            <person name="Serrano V."/>
            <person name="Zagulski M."/>
            <person name="Dessen P."/>
            <person name="Betermier M."/>
            <person name="Weissenbach J."/>
            <person name="Scarpelli C."/>
            <person name="Schachter V."/>
            <person name="Sperling L."/>
            <person name="Meyer E."/>
            <person name="Cohen J."/>
            <person name="Wincker P."/>
        </authorList>
    </citation>
    <scope>NUCLEOTIDE SEQUENCE [LARGE SCALE GENOMIC DNA]</scope>
    <source>
        <strain evidence="2 3">Stock d4-2</strain>
    </source>
</reference>
<gene>
    <name evidence="2" type="ORF">GSPATT00012007001</name>
</gene>
<sequence>MLPKGNLENKIQQLSQENVELKQTLADLKFEYEKQVLLCKVAQDQKNEYDRLFQQNQLLNQEQKQLQDEIQHLKNQIKKLEYVITQLNRVNAQQLQNHYQLMEANSINIQQRNQELERELETFKQKALFIIQAKTIIDNNKQYCQLTLEWEKDIQNLQLSYRQENDSLIFDGYGESGNKKVIYQQIHNFAKKGLIQNQKPLISLKQSQMKMTFEV</sequence>
<accession>A0D088</accession>
<protein>
    <submittedName>
        <fullName evidence="2">Uncharacterized protein</fullName>
    </submittedName>
</protein>
<dbReference type="OMA" id="SYRQEND"/>
<evidence type="ECO:0000313" key="2">
    <source>
        <dbReference type="EMBL" id="CAK76455.1"/>
    </source>
</evidence>
<organism evidence="2 3">
    <name type="scientific">Paramecium tetraurelia</name>
    <dbReference type="NCBI Taxonomy" id="5888"/>
    <lineage>
        <taxon>Eukaryota</taxon>
        <taxon>Sar</taxon>
        <taxon>Alveolata</taxon>
        <taxon>Ciliophora</taxon>
        <taxon>Intramacronucleata</taxon>
        <taxon>Oligohymenophorea</taxon>
        <taxon>Peniculida</taxon>
        <taxon>Parameciidae</taxon>
        <taxon>Paramecium</taxon>
    </lineage>
</organism>
<name>A0D088_PARTE</name>
<dbReference type="Proteomes" id="UP000000600">
    <property type="component" value="Unassembled WGS sequence"/>
</dbReference>
<dbReference type="STRING" id="5888.A0D088"/>
<dbReference type="EMBL" id="CT868241">
    <property type="protein sequence ID" value="CAK76455.1"/>
    <property type="molecule type" value="Genomic_DNA"/>
</dbReference>
<keyword evidence="3" id="KW-1185">Reference proteome</keyword>
<dbReference type="SUPFAM" id="SSF75704">
    <property type="entry name" value="Mitotic arrest deficient-like 1, Mad1"/>
    <property type="match status" value="1"/>
</dbReference>
<dbReference type="OrthoDB" id="10372539at2759"/>
<feature type="coiled-coil region" evidence="1">
    <location>
        <begin position="4"/>
        <end position="133"/>
    </location>
</feature>